<comment type="caution">
    <text evidence="9">The sequence shown here is derived from an EMBL/GenBank/DDBJ whole genome shotgun (WGS) entry which is preliminary data.</text>
</comment>
<dbReference type="PANTHER" id="PTHR30506:SF3">
    <property type="entry name" value="UPF0126 INNER MEMBRANE PROTEIN YADS-RELATED"/>
    <property type="match status" value="1"/>
</dbReference>
<feature type="transmembrane region" description="Helical" evidence="7">
    <location>
        <begin position="357"/>
        <end position="377"/>
    </location>
</feature>
<keyword evidence="6 7" id="KW-0472">Membrane</keyword>
<evidence type="ECO:0000313" key="10">
    <source>
        <dbReference type="Proteomes" id="UP001215503"/>
    </source>
</evidence>
<feature type="transmembrane region" description="Helical" evidence="7">
    <location>
        <begin position="271"/>
        <end position="290"/>
    </location>
</feature>
<dbReference type="Proteomes" id="UP001215503">
    <property type="component" value="Unassembled WGS sequence"/>
</dbReference>
<evidence type="ECO:0000256" key="7">
    <source>
        <dbReference type="SAM" id="Phobius"/>
    </source>
</evidence>
<evidence type="ECO:0000256" key="5">
    <source>
        <dbReference type="ARBA" id="ARBA00022989"/>
    </source>
</evidence>
<evidence type="ECO:0000259" key="8">
    <source>
        <dbReference type="SMART" id="SM00062"/>
    </source>
</evidence>
<feature type="domain" description="Solute-binding protein family 3/N-terminal" evidence="8">
    <location>
        <begin position="1"/>
        <end position="236"/>
    </location>
</feature>
<dbReference type="SUPFAM" id="SSF53850">
    <property type="entry name" value="Periplasmic binding protein-like II"/>
    <property type="match status" value="1"/>
</dbReference>
<organism evidence="9 10">
    <name type="scientific">Aquibaculum arenosum</name>
    <dbReference type="NCBI Taxonomy" id="3032591"/>
    <lineage>
        <taxon>Bacteria</taxon>
        <taxon>Pseudomonadati</taxon>
        <taxon>Pseudomonadota</taxon>
        <taxon>Alphaproteobacteria</taxon>
        <taxon>Rhodospirillales</taxon>
        <taxon>Rhodovibrionaceae</taxon>
        <taxon>Aquibaculum</taxon>
    </lineage>
</organism>
<evidence type="ECO:0000256" key="1">
    <source>
        <dbReference type="ARBA" id="ARBA00004651"/>
    </source>
</evidence>
<evidence type="ECO:0000256" key="2">
    <source>
        <dbReference type="ARBA" id="ARBA00008193"/>
    </source>
</evidence>
<name>A0ABT5YJK5_9PROT</name>
<feature type="transmembrane region" description="Helical" evidence="7">
    <location>
        <begin position="302"/>
        <end position="322"/>
    </location>
</feature>
<dbReference type="InterPro" id="IPR005115">
    <property type="entry name" value="Gly_transporter"/>
</dbReference>
<gene>
    <name evidence="9" type="ORF">P2G67_03925</name>
</gene>
<feature type="transmembrane region" description="Helical" evidence="7">
    <location>
        <begin position="240"/>
        <end position="265"/>
    </location>
</feature>
<feature type="transmembrane region" description="Helical" evidence="7">
    <location>
        <begin position="445"/>
        <end position="468"/>
    </location>
</feature>
<keyword evidence="4 7" id="KW-0812">Transmembrane</keyword>
<sequence length="473" mass="52386">MLRVAWSLQAPYQFLRSDSEIAHVTGIDVTTFRAAAEHAGLSVVLDQVPWEQALKGVEEGSIDAVLGAYPTPERADYAHFSDPIRFATENIFLPADRMPTANTLSELLDALIREQLRIAVVEDYDLGATFNRFRDDPAHADVIVQTVDLAQSLHLLETGEVDGFVIDRLAGYHELSERHLWGLESHPLPILEEDVVALFSRASVAPGLVERFNWGLERVYESGERQVIERRFVLPVLLDIALYGAWFEIILIVGMVSFSISAAVIARAGDYGIFGVVVLASLPALGGGVVRDVLILREPYIFDYPIYVYIVLSTLAVGYVINRILDRLRGRSLLLFDLVNLILIVRQRAKPQILLEVFDTAGIAALTVLAVTIAVEFGRHPLWLWGPVLAALTAAGGAIIRDMIRSDSGNAILHHSFYAETVILWSLGLSLYLQYFGLSAEPHVIFWALMTTMGGIFATRIAFVAFGWSGPRY</sequence>
<keyword evidence="3" id="KW-1003">Cell membrane</keyword>
<dbReference type="Pfam" id="PF00497">
    <property type="entry name" value="SBP_bac_3"/>
    <property type="match status" value="1"/>
</dbReference>
<comment type="similarity">
    <text evidence="2">Belongs to the UPF0126 family.</text>
</comment>
<feature type="transmembrane region" description="Helical" evidence="7">
    <location>
        <begin position="412"/>
        <end position="433"/>
    </location>
</feature>
<comment type="subcellular location">
    <subcellularLocation>
        <location evidence="1">Cell membrane</location>
        <topology evidence="1">Multi-pass membrane protein</topology>
    </subcellularLocation>
</comment>
<feature type="transmembrane region" description="Helical" evidence="7">
    <location>
        <begin position="383"/>
        <end position="400"/>
    </location>
</feature>
<protein>
    <submittedName>
        <fullName evidence="9">Transporter substrate-binding domain-containing protein</fullName>
    </submittedName>
</protein>
<dbReference type="InterPro" id="IPR001638">
    <property type="entry name" value="Solute-binding_3/MltF_N"/>
</dbReference>
<proteinExistence type="inferred from homology"/>
<dbReference type="SMART" id="SM00062">
    <property type="entry name" value="PBPb"/>
    <property type="match status" value="1"/>
</dbReference>
<evidence type="ECO:0000313" key="9">
    <source>
        <dbReference type="EMBL" id="MDF2095120.1"/>
    </source>
</evidence>
<evidence type="ECO:0000256" key="4">
    <source>
        <dbReference type="ARBA" id="ARBA00022692"/>
    </source>
</evidence>
<dbReference type="Gene3D" id="3.40.190.10">
    <property type="entry name" value="Periplasmic binding protein-like II"/>
    <property type="match status" value="2"/>
</dbReference>
<dbReference type="RefSeq" id="WP_275820241.1">
    <property type="nucleotide sequence ID" value="NZ_JARHUD010000002.1"/>
</dbReference>
<reference evidence="9 10" key="1">
    <citation type="submission" date="2023-03" db="EMBL/GenBank/DDBJ databases">
        <title>Fodinicurvata sp. CAU 1616 isolated from sea sendiment.</title>
        <authorList>
            <person name="Kim W."/>
        </authorList>
    </citation>
    <scope>NUCLEOTIDE SEQUENCE [LARGE SCALE GENOMIC DNA]</scope>
    <source>
        <strain evidence="9 10">CAU 1616</strain>
    </source>
</reference>
<keyword evidence="5 7" id="KW-1133">Transmembrane helix</keyword>
<evidence type="ECO:0000256" key="3">
    <source>
        <dbReference type="ARBA" id="ARBA00022475"/>
    </source>
</evidence>
<dbReference type="EMBL" id="JARHUD010000002">
    <property type="protein sequence ID" value="MDF2095120.1"/>
    <property type="molecule type" value="Genomic_DNA"/>
</dbReference>
<dbReference type="PANTHER" id="PTHR30506">
    <property type="entry name" value="INNER MEMBRANE PROTEIN"/>
    <property type="match status" value="1"/>
</dbReference>
<evidence type="ECO:0000256" key="6">
    <source>
        <dbReference type="ARBA" id="ARBA00023136"/>
    </source>
</evidence>
<dbReference type="Pfam" id="PF03458">
    <property type="entry name" value="Gly_transporter"/>
    <property type="match status" value="2"/>
</dbReference>
<accession>A0ABT5YJK5</accession>
<keyword evidence="10" id="KW-1185">Reference proteome</keyword>